<keyword evidence="3" id="KW-1003">Cell membrane</keyword>
<comment type="subcellular location">
    <subcellularLocation>
        <location evidence="1">Cell membrane</location>
        <topology evidence="1">Peripheral membrane protein</topology>
    </subcellularLocation>
</comment>
<dbReference type="PANTHER" id="PTHR37316">
    <property type="entry name" value="TEICHOIC ACID GLYCEROL-PHOSPHATE PRIMASE"/>
    <property type="match status" value="1"/>
</dbReference>
<reference evidence="8 9" key="1">
    <citation type="submission" date="2024-04" db="EMBL/GenBank/DDBJ databases">
        <authorList>
            <person name="Wu Y.S."/>
            <person name="Zhang L."/>
        </authorList>
    </citation>
    <scope>NUCLEOTIDE SEQUENCE [LARGE SCALE GENOMIC DNA]</scope>
    <source>
        <strain evidence="8 9">KG-01</strain>
    </source>
</reference>
<keyword evidence="4" id="KW-0808">Transferase</keyword>
<keyword evidence="6 7" id="KW-0472">Membrane</keyword>
<evidence type="ECO:0000256" key="6">
    <source>
        <dbReference type="ARBA" id="ARBA00023136"/>
    </source>
</evidence>
<evidence type="ECO:0000313" key="9">
    <source>
        <dbReference type="Proteomes" id="UP001398420"/>
    </source>
</evidence>
<dbReference type="Gene3D" id="3.40.50.11820">
    <property type="match status" value="1"/>
</dbReference>
<accession>A0ABU9LJM9</accession>
<keyword evidence="7" id="KW-0812">Transmembrane</keyword>
<gene>
    <name evidence="8" type="ORF">AAF454_04230</name>
</gene>
<feature type="transmembrane region" description="Helical" evidence="7">
    <location>
        <begin position="6"/>
        <end position="24"/>
    </location>
</feature>
<name>A0ABU9LJM9_9BACL</name>
<dbReference type="InterPro" id="IPR043148">
    <property type="entry name" value="TagF_C"/>
</dbReference>
<evidence type="ECO:0000256" key="5">
    <source>
        <dbReference type="ARBA" id="ARBA00022944"/>
    </source>
</evidence>
<evidence type="ECO:0000256" key="4">
    <source>
        <dbReference type="ARBA" id="ARBA00022679"/>
    </source>
</evidence>
<evidence type="ECO:0000313" key="8">
    <source>
        <dbReference type="EMBL" id="MEL5987614.1"/>
    </source>
</evidence>
<proteinExistence type="inferred from homology"/>
<dbReference type="InterPro" id="IPR007554">
    <property type="entry name" value="Glycerophosphate_synth"/>
</dbReference>
<comment type="similarity">
    <text evidence="2">Belongs to the CDP-glycerol glycerophosphotransferase family.</text>
</comment>
<dbReference type="Gene3D" id="3.40.50.12580">
    <property type="match status" value="1"/>
</dbReference>
<keyword evidence="7" id="KW-1133">Transmembrane helix</keyword>
<dbReference type="InterPro" id="IPR051612">
    <property type="entry name" value="Teichoic_Acid_Biosynth"/>
</dbReference>
<keyword evidence="9" id="KW-1185">Reference proteome</keyword>
<evidence type="ECO:0000256" key="2">
    <source>
        <dbReference type="ARBA" id="ARBA00010488"/>
    </source>
</evidence>
<dbReference type="Proteomes" id="UP001398420">
    <property type="component" value="Unassembled WGS sequence"/>
</dbReference>
<protein>
    <submittedName>
        <fullName evidence="8">CDP-glycerol glycerophosphotransferase family protein</fullName>
    </submittedName>
</protein>
<keyword evidence="5" id="KW-0777">Teichoic acid biosynthesis</keyword>
<sequence length="383" mass="44641">MTKELLIQLFLLINKFFFALFSIFPTRKKMVFLCDFGDNAAYTIQALNEQGYSDIIVLKTSRCNENFSNLNVKKIILFEMKDLRQYIGGLYHISTCKTLLIDNYVPLLNVLPKHIECIQLWHAAGAIKKFALSDPSIAYRTPAAVRRFRKVYKRMDKVVVGSEQMAKIFRLAFHKDPDAFLRTGIPRTDFYFDESRVTEVRTRLFEKYPILREKKVLLYAPTFRDLELTTQQIPIHFTKLMQDVGDEYVLIIKLHPAVQHTVENLVNPQIIVLDNQVPIHEVLTVTDCLISDYSSIPFEYAFFKKPQIFYPYDLDQYRMSRGFWSDYPTMVPGPVVDSDEELVHAILHLDFDATVIQDYSSHWNTYSTGQSSKNLAEYLLTHL</sequence>
<comment type="caution">
    <text evidence="8">The sequence shown here is derived from an EMBL/GenBank/DDBJ whole genome shotgun (WGS) entry which is preliminary data.</text>
</comment>
<organism evidence="8 9">
    <name type="scientific">Kurthia gibsonii</name>
    <dbReference type="NCBI Taxonomy" id="33946"/>
    <lineage>
        <taxon>Bacteria</taxon>
        <taxon>Bacillati</taxon>
        <taxon>Bacillota</taxon>
        <taxon>Bacilli</taxon>
        <taxon>Bacillales</taxon>
        <taxon>Caryophanaceae</taxon>
        <taxon>Kurthia</taxon>
    </lineage>
</organism>
<dbReference type="EMBL" id="JBCEWA010000003">
    <property type="protein sequence ID" value="MEL5987614.1"/>
    <property type="molecule type" value="Genomic_DNA"/>
</dbReference>
<evidence type="ECO:0000256" key="1">
    <source>
        <dbReference type="ARBA" id="ARBA00004202"/>
    </source>
</evidence>
<evidence type="ECO:0000256" key="3">
    <source>
        <dbReference type="ARBA" id="ARBA00022475"/>
    </source>
</evidence>
<dbReference type="SUPFAM" id="SSF53756">
    <property type="entry name" value="UDP-Glycosyltransferase/glycogen phosphorylase"/>
    <property type="match status" value="1"/>
</dbReference>
<dbReference type="RefSeq" id="WP_068455784.1">
    <property type="nucleotide sequence ID" value="NZ_CP147847.1"/>
</dbReference>
<dbReference type="Pfam" id="PF04464">
    <property type="entry name" value="Glyphos_transf"/>
    <property type="match status" value="1"/>
</dbReference>
<dbReference type="PANTHER" id="PTHR37316:SF1">
    <property type="entry name" value="TEICHOIC ACID GLYCEROL-PHOSPHATE PRIMASE"/>
    <property type="match status" value="1"/>
</dbReference>
<dbReference type="InterPro" id="IPR043149">
    <property type="entry name" value="TagF_N"/>
</dbReference>
<evidence type="ECO:0000256" key="7">
    <source>
        <dbReference type="SAM" id="Phobius"/>
    </source>
</evidence>